<accession>A0A381YNH4</accession>
<reference evidence="4" key="1">
    <citation type="submission" date="2018-05" db="EMBL/GenBank/DDBJ databases">
        <authorList>
            <person name="Lanie J.A."/>
            <person name="Ng W.-L."/>
            <person name="Kazmierczak K.M."/>
            <person name="Andrzejewski T.M."/>
            <person name="Davidsen T.M."/>
            <person name="Wayne K.J."/>
            <person name="Tettelin H."/>
            <person name="Glass J.I."/>
            <person name="Rusch D."/>
            <person name="Podicherti R."/>
            <person name="Tsui H.-C.T."/>
            <person name="Winkler M.E."/>
        </authorList>
    </citation>
    <scope>NUCLEOTIDE SEQUENCE</scope>
</reference>
<protein>
    <recommendedName>
        <fullName evidence="5">Sulfatase-modifying factor enzyme domain-containing protein</fullName>
    </recommendedName>
</protein>
<dbReference type="InterPro" id="IPR016187">
    <property type="entry name" value="CTDL_fold"/>
</dbReference>
<dbReference type="Gene3D" id="3.40.50.1820">
    <property type="entry name" value="alpha/beta hydrolase"/>
    <property type="match status" value="1"/>
</dbReference>
<evidence type="ECO:0000259" key="2">
    <source>
        <dbReference type="Pfam" id="PF03781"/>
    </source>
</evidence>
<evidence type="ECO:0008006" key="5">
    <source>
        <dbReference type="Google" id="ProtNLM"/>
    </source>
</evidence>
<dbReference type="InterPro" id="IPR005532">
    <property type="entry name" value="SUMF_dom"/>
</dbReference>
<evidence type="ECO:0000259" key="3">
    <source>
        <dbReference type="Pfam" id="PF03959"/>
    </source>
</evidence>
<dbReference type="Pfam" id="PF03959">
    <property type="entry name" value="FSH1"/>
    <property type="match status" value="1"/>
</dbReference>
<sequence>TKTNIQIKDRILSRNGLLIFSLIFIFIFIFKKINAKISLDNGIEEIVEKFDQGDNIFVFKRAKELLVSFPENKLLKRYFNKATHPINISTDSLLAQAYIKYDTDTTWNYIGETPIDSIRVPASTKRHKKTKDFQLKFIINDRSIFAATNQSGKFYFGKVDQFPQEHSIISGSKNHLMYFPGIDFGNITFEPYSIARTEVSNLDFKDFVKDGGYENEEYWDFPIILDGIEYTYNNSIKSFVDKHGQFGPANWSYGQFDSNRENFPVTGISWFEARAYARYKNLALPNVFQWLSAAGLSGFVDELPNISTSNLKANYLWEVNDPRGENYYGIMNIAGNVREWSTNPMGVEKSKYSILGGSYLDNPYSFNDYQSTSPFDRSIGNGFRVVKSKNDQSLDDFTITYNQRDILSEPDVSEDVFNIYKKQFEYDDYDLDVAIESISGYDGYVVQRYELTPPYENDELLHGYIVYLKKVNGLIIPIIEFPIAAAIYRNSDDSIIESIIAHQKHLLMEGYAIIRPVYYSTYSRKKTITSWWANETDQYKNSIIKMGKDYKRSIDYIESRDDFDFKNLSYMGYSWGSIMGNIMLAIDDRVKFAFLLAGGLEVQKTKQEIDPAIFTRRITMPVMHINGKNDGVFDYNNSQLPMQKLLGTPQEDQEMIVLEDVGHIIPEDIIIENHLRWLKKYIKN</sequence>
<keyword evidence="1" id="KW-0472">Membrane</keyword>
<feature type="domain" description="Serine hydrolase" evidence="3">
    <location>
        <begin position="522"/>
        <end position="667"/>
    </location>
</feature>
<dbReference type="InterPro" id="IPR005645">
    <property type="entry name" value="FSH-like_dom"/>
</dbReference>
<dbReference type="GO" id="GO:0120147">
    <property type="term" value="F:formylglycine-generating oxidase activity"/>
    <property type="evidence" value="ECO:0007669"/>
    <property type="project" value="TreeGrafter"/>
</dbReference>
<dbReference type="EMBL" id="UINC01018648">
    <property type="protein sequence ID" value="SVA78514.1"/>
    <property type="molecule type" value="Genomic_DNA"/>
</dbReference>
<keyword evidence="1" id="KW-1133">Transmembrane helix</keyword>
<keyword evidence="1" id="KW-0812">Transmembrane</keyword>
<dbReference type="InterPro" id="IPR051043">
    <property type="entry name" value="Sulfatase_Mod_Factor_Kinase"/>
</dbReference>
<proteinExistence type="predicted"/>
<feature type="transmembrane region" description="Helical" evidence="1">
    <location>
        <begin position="12"/>
        <end position="30"/>
    </location>
</feature>
<dbReference type="AlphaFoldDB" id="A0A381YNH4"/>
<dbReference type="PANTHER" id="PTHR23150:SF19">
    <property type="entry name" value="FORMYLGLYCINE-GENERATING ENZYME"/>
    <property type="match status" value="1"/>
</dbReference>
<dbReference type="SUPFAM" id="SSF56436">
    <property type="entry name" value="C-type lectin-like"/>
    <property type="match status" value="1"/>
</dbReference>
<dbReference type="SUPFAM" id="SSF53474">
    <property type="entry name" value="alpha/beta-Hydrolases"/>
    <property type="match status" value="1"/>
</dbReference>
<organism evidence="4">
    <name type="scientific">marine metagenome</name>
    <dbReference type="NCBI Taxonomy" id="408172"/>
    <lineage>
        <taxon>unclassified sequences</taxon>
        <taxon>metagenomes</taxon>
        <taxon>ecological metagenomes</taxon>
    </lineage>
</organism>
<dbReference type="Gene3D" id="3.90.1580.10">
    <property type="entry name" value="paralog of FGE (formylglycine-generating enzyme)"/>
    <property type="match status" value="1"/>
</dbReference>
<feature type="non-terminal residue" evidence="4">
    <location>
        <position position="1"/>
    </location>
</feature>
<dbReference type="InterPro" id="IPR029058">
    <property type="entry name" value="AB_hydrolase_fold"/>
</dbReference>
<gene>
    <name evidence="4" type="ORF">METZ01_LOCUS131368</name>
</gene>
<evidence type="ECO:0000256" key="1">
    <source>
        <dbReference type="SAM" id="Phobius"/>
    </source>
</evidence>
<dbReference type="PANTHER" id="PTHR23150">
    <property type="entry name" value="SULFATASE MODIFYING FACTOR 1, 2"/>
    <property type="match status" value="1"/>
</dbReference>
<dbReference type="Pfam" id="PF03781">
    <property type="entry name" value="FGE-sulfatase"/>
    <property type="match status" value="1"/>
</dbReference>
<evidence type="ECO:0000313" key="4">
    <source>
        <dbReference type="EMBL" id="SVA78514.1"/>
    </source>
</evidence>
<name>A0A381YNH4_9ZZZZ</name>
<dbReference type="InterPro" id="IPR042095">
    <property type="entry name" value="SUMF_sf"/>
</dbReference>
<feature type="domain" description="Sulfatase-modifying factor enzyme-like" evidence="2">
    <location>
        <begin position="186"/>
        <end position="387"/>
    </location>
</feature>